<feature type="transmembrane region" description="Helical" evidence="1">
    <location>
        <begin position="139"/>
        <end position="157"/>
    </location>
</feature>
<feature type="transmembrane region" description="Helical" evidence="1">
    <location>
        <begin position="250"/>
        <end position="270"/>
    </location>
</feature>
<reference evidence="3 4" key="1">
    <citation type="submission" date="2023-03" db="EMBL/GenBank/DDBJ databases">
        <title>Complete genome sequence of Tepidibacter sp. SWIR-1, isolated from a deep-sea hydrothermal vent.</title>
        <authorList>
            <person name="Li X."/>
        </authorList>
    </citation>
    <scope>NUCLEOTIDE SEQUENCE [LARGE SCALE GENOMIC DNA]</scope>
    <source>
        <strain evidence="3 4">SWIR-1</strain>
    </source>
</reference>
<keyword evidence="3" id="KW-0645">Protease</keyword>
<dbReference type="InterPro" id="IPR052710">
    <property type="entry name" value="CAAX_protease"/>
</dbReference>
<evidence type="ECO:0000313" key="4">
    <source>
        <dbReference type="Proteomes" id="UP001222800"/>
    </source>
</evidence>
<evidence type="ECO:0000256" key="1">
    <source>
        <dbReference type="SAM" id="Phobius"/>
    </source>
</evidence>
<keyword evidence="1" id="KW-0812">Transmembrane</keyword>
<feature type="transmembrane region" description="Helical" evidence="1">
    <location>
        <begin position="217"/>
        <end position="238"/>
    </location>
</feature>
<proteinExistence type="predicted"/>
<feature type="transmembrane region" description="Helical" evidence="1">
    <location>
        <begin position="178"/>
        <end position="211"/>
    </location>
</feature>
<keyword evidence="3" id="KW-0482">Metalloprotease</keyword>
<organism evidence="3 4">
    <name type="scientific">Tepidibacter hydrothermalis</name>
    <dbReference type="NCBI Taxonomy" id="3036126"/>
    <lineage>
        <taxon>Bacteria</taxon>
        <taxon>Bacillati</taxon>
        <taxon>Bacillota</taxon>
        <taxon>Clostridia</taxon>
        <taxon>Peptostreptococcales</taxon>
        <taxon>Peptostreptococcaceae</taxon>
        <taxon>Tepidibacter</taxon>
    </lineage>
</organism>
<dbReference type="PANTHER" id="PTHR36435:SF1">
    <property type="entry name" value="CAAX AMINO TERMINAL PROTEASE FAMILY PROTEIN"/>
    <property type="match status" value="1"/>
</dbReference>
<feature type="transmembrane region" description="Helical" evidence="1">
    <location>
        <begin position="100"/>
        <end position="119"/>
    </location>
</feature>
<dbReference type="RefSeq" id="WP_277732946.1">
    <property type="nucleotide sequence ID" value="NZ_CP120733.1"/>
</dbReference>
<dbReference type="Pfam" id="PF02517">
    <property type="entry name" value="Rce1-like"/>
    <property type="match status" value="1"/>
</dbReference>
<keyword evidence="4" id="KW-1185">Reference proteome</keyword>
<dbReference type="PANTHER" id="PTHR36435">
    <property type="entry name" value="SLR1288 PROTEIN"/>
    <property type="match status" value="1"/>
</dbReference>
<feature type="transmembrane region" description="Helical" evidence="1">
    <location>
        <begin position="14"/>
        <end position="38"/>
    </location>
</feature>
<gene>
    <name evidence="3" type="ORF">P4S50_02595</name>
</gene>
<dbReference type="Proteomes" id="UP001222800">
    <property type="component" value="Chromosome"/>
</dbReference>
<evidence type="ECO:0000313" key="3">
    <source>
        <dbReference type="EMBL" id="WFD10982.1"/>
    </source>
</evidence>
<keyword evidence="1" id="KW-1133">Transmembrane helix</keyword>
<dbReference type="InterPro" id="IPR003675">
    <property type="entry name" value="Rce1/LyrA-like_dom"/>
</dbReference>
<protein>
    <submittedName>
        <fullName evidence="3">CPBP family intramembrane metalloprotease</fullName>
    </submittedName>
</protein>
<keyword evidence="1" id="KW-0472">Membrane</keyword>
<feature type="domain" description="CAAX prenyl protease 2/Lysostaphin resistance protein A-like" evidence="2">
    <location>
        <begin position="143"/>
        <end position="229"/>
    </location>
</feature>
<keyword evidence="3" id="KW-0378">Hydrolase</keyword>
<dbReference type="EMBL" id="CP120733">
    <property type="protein sequence ID" value="WFD10982.1"/>
    <property type="molecule type" value="Genomic_DNA"/>
</dbReference>
<sequence>MGKLDIDKIKIREIGILGAIWIFILHIFSDFLMIPVYIVEKIFLYITKSMFALDTASISFFIESTGSLIIKFIMVKWLLKMYSTKEEVEERKNINISKSYYGYTIIIILLFRIIFDNSLGFFVDQIPINEGIEEAFNELFKYPIIAIISVCIVAPIYEEIIYRGIILKGLSKKYNDKVAIIVSALLFAIMHMNLQQGINAFLLGIVMGYLYTKTKSLYVSIFAHFINNGIGIIVSSILTESIKLSHNAVLVQSIVTVAGVILMYKIIMWFRKNEIILDEEYLFESSKS</sequence>
<feature type="transmembrane region" description="Helical" evidence="1">
    <location>
        <begin position="58"/>
        <end position="79"/>
    </location>
</feature>
<accession>A0ABY8EDI4</accession>
<evidence type="ECO:0000259" key="2">
    <source>
        <dbReference type="Pfam" id="PF02517"/>
    </source>
</evidence>
<name>A0ABY8EDI4_9FIRM</name>
<dbReference type="GO" id="GO:0008237">
    <property type="term" value="F:metallopeptidase activity"/>
    <property type="evidence" value="ECO:0007669"/>
    <property type="project" value="UniProtKB-KW"/>
</dbReference>